<sequence length="315" mass="34516">MSGSLTLSIAAVERDTGLSKDTLRVWERRYGFPLPRRDDQGERAYSQQDVEKLRVLRRLLDAGHRPGRVVRQPIDALQALASQAAAAARPASADELPDEELHRFIDLVRAHDVEALRGALSQAALRLGIGRFVMERAAPLNELIGASWARGEIEVYEEHLYTESMQVVLRNAIANIPPANGGPRVLLTTFPSEAHGLGLLMAEALLALDGCRCWSLGVQTPLIDIVRAAQSQRADIVALSFSPVLSPNQVLDGLRELRAGLPAQTEIWAGGRCAVLQRRPPEGVRVLRELDDIPGELARWRNERGQGKAAVPGLR</sequence>
<dbReference type="InterPro" id="IPR003759">
    <property type="entry name" value="Cbl-bd_cap"/>
</dbReference>
<reference evidence="6 7" key="1">
    <citation type="submission" date="2019-06" db="EMBL/GenBank/DDBJ databases">
        <title>Quisquiliibacterium sp. nov., isolated from a maize field.</title>
        <authorList>
            <person name="Lin S.-Y."/>
            <person name="Tsai C.-F."/>
            <person name="Young C.-C."/>
        </authorList>
    </citation>
    <scope>NUCLEOTIDE SEQUENCE [LARGE SCALE GENOMIC DNA]</scope>
    <source>
        <strain evidence="6 7">CC-CFT501</strain>
    </source>
</reference>
<dbReference type="PROSITE" id="PS50937">
    <property type="entry name" value="HTH_MERR_2"/>
    <property type="match status" value="1"/>
</dbReference>
<dbReference type="Gene3D" id="3.40.50.280">
    <property type="entry name" value="Cobalamin-binding domain"/>
    <property type="match status" value="1"/>
</dbReference>
<evidence type="ECO:0000256" key="3">
    <source>
        <dbReference type="ARBA" id="ARBA00023163"/>
    </source>
</evidence>
<dbReference type="Pfam" id="PF13411">
    <property type="entry name" value="MerR_1"/>
    <property type="match status" value="1"/>
</dbReference>
<dbReference type="Pfam" id="PF02310">
    <property type="entry name" value="B12-binding"/>
    <property type="match status" value="1"/>
</dbReference>
<proteinExistence type="predicted"/>
<dbReference type="SUPFAM" id="SSF46955">
    <property type="entry name" value="Putative DNA-binding domain"/>
    <property type="match status" value="1"/>
</dbReference>
<dbReference type="GO" id="GO:0031419">
    <property type="term" value="F:cobalamin binding"/>
    <property type="evidence" value="ECO:0007669"/>
    <property type="project" value="InterPro"/>
</dbReference>
<dbReference type="InterPro" id="IPR009061">
    <property type="entry name" value="DNA-bd_dom_put_sf"/>
</dbReference>
<keyword evidence="2" id="KW-0238">DNA-binding</keyword>
<dbReference type="Gene3D" id="1.10.1240.10">
    <property type="entry name" value="Methionine synthase domain"/>
    <property type="match status" value="1"/>
</dbReference>
<comment type="caution">
    <text evidence="6">The sequence shown here is derived from an EMBL/GenBank/DDBJ whole genome shotgun (WGS) entry which is preliminary data.</text>
</comment>
<dbReference type="CDD" id="cd01104">
    <property type="entry name" value="HTH_MlrA-CarA"/>
    <property type="match status" value="1"/>
</dbReference>
<name>A0A5C8NT34_9BURK</name>
<accession>A0A5C8NT34</accession>
<protein>
    <submittedName>
        <fullName evidence="6">MerR family transcriptional regulator</fullName>
    </submittedName>
</protein>
<evidence type="ECO:0000313" key="6">
    <source>
        <dbReference type="EMBL" id="TXL64347.1"/>
    </source>
</evidence>
<dbReference type="InterPro" id="IPR036724">
    <property type="entry name" value="Cobalamin-bd_sf"/>
</dbReference>
<dbReference type="InterPro" id="IPR036594">
    <property type="entry name" value="Meth_synthase_dom"/>
</dbReference>
<dbReference type="InterPro" id="IPR006158">
    <property type="entry name" value="Cobalamin-bd"/>
</dbReference>
<feature type="domain" description="B12-binding" evidence="5">
    <location>
        <begin position="182"/>
        <end position="307"/>
    </location>
</feature>
<dbReference type="GO" id="GO:0003677">
    <property type="term" value="F:DNA binding"/>
    <property type="evidence" value="ECO:0007669"/>
    <property type="project" value="UniProtKB-KW"/>
</dbReference>
<evidence type="ECO:0000259" key="5">
    <source>
        <dbReference type="PROSITE" id="PS51332"/>
    </source>
</evidence>
<keyword evidence="3" id="KW-0804">Transcription</keyword>
<dbReference type="Pfam" id="PF02607">
    <property type="entry name" value="B12-binding_2"/>
    <property type="match status" value="1"/>
</dbReference>
<dbReference type="SUPFAM" id="SSF52242">
    <property type="entry name" value="Cobalamin (vitamin B12)-binding domain"/>
    <property type="match status" value="1"/>
</dbReference>
<evidence type="ECO:0000313" key="7">
    <source>
        <dbReference type="Proteomes" id="UP000321548"/>
    </source>
</evidence>
<keyword evidence="1" id="KW-0805">Transcription regulation</keyword>
<dbReference type="OrthoDB" id="9800334at2"/>
<dbReference type="InterPro" id="IPR000551">
    <property type="entry name" value="MerR-type_HTH_dom"/>
</dbReference>
<dbReference type="PROSITE" id="PS51332">
    <property type="entry name" value="B12_BINDING"/>
    <property type="match status" value="1"/>
</dbReference>
<evidence type="ECO:0000256" key="1">
    <source>
        <dbReference type="ARBA" id="ARBA00023015"/>
    </source>
</evidence>
<gene>
    <name evidence="6" type="ORF">FHP08_14820</name>
</gene>
<dbReference type="PANTHER" id="PTHR30204">
    <property type="entry name" value="REDOX-CYCLING DRUG-SENSING TRANSCRIPTIONAL ACTIVATOR SOXR"/>
    <property type="match status" value="1"/>
</dbReference>
<dbReference type="InterPro" id="IPR047057">
    <property type="entry name" value="MerR_fam"/>
</dbReference>
<evidence type="ECO:0000256" key="2">
    <source>
        <dbReference type="ARBA" id="ARBA00023125"/>
    </source>
</evidence>
<keyword evidence="7" id="KW-1185">Reference proteome</keyword>
<dbReference type="Gene3D" id="1.10.1660.10">
    <property type="match status" value="1"/>
</dbReference>
<dbReference type="Proteomes" id="UP000321548">
    <property type="component" value="Unassembled WGS sequence"/>
</dbReference>
<dbReference type="SMART" id="SM00422">
    <property type="entry name" value="HTH_MERR"/>
    <property type="match status" value="1"/>
</dbReference>
<dbReference type="AlphaFoldDB" id="A0A5C8NT34"/>
<dbReference type="EMBL" id="VDUY01000006">
    <property type="protein sequence ID" value="TXL64347.1"/>
    <property type="molecule type" value="Genomic_DNA"/>
</dbReference>
<evidence type="ECO:0000259" key="4">
    <source>
        <dbReference type="PROSITE" id="PS50937"/>
    </source>
</evidence>
<dbReference type="GO" id="GO:0046872">
    <property type="term" value="F:metal ion binding"/>
    <property type="evidence" value="ECO:0007669"/>
    <property type="project" value="InterPro"/>
</dbReference>
<dbReference type="PANTHER" id="PTHR30204:SF67">
    <property type="entry name" value="HTH-TYPE TRANSCRIPTIONAL REGULATOR MLRA-RELATED"/>
    <property type="match status" value="1"/>
</dbReference>
<dbReference type="GO" id="GO:0003700">
    <property type="term" value="F:DNA-binding transcription factor activity"/>
    <property type="evidence" value="ECO:0007669"/>
    <property type="project" value="InterPro"/>
</dbReference>
<organism evidence="6 7">
    <name type="scientific">Zeimonas arvi</name>
    <dbReference type="NCBI Taxonomy" id="2498847"/>
    <lineage>
        <taxon>Bacteria</taxon>
        <taxon>Pseudomonadati</taxon>
        <taxon>Pseudomonadota</taxon>
        <taxon>Betaproteobacteria</taxon>
        <taxon>Burkholderiales</taxon>
        <taxon>Burkholderiaceae</taxon>
        <taxon>Zeimonas</taxon>
    </lineage>
</organism>
<feature type="domain" description="HTH merR-type" evidence="4">
    <location>
        <begin position="6"/>
        <end position="63"/>
    </location>
</feature>